<dbReference type="AlphaFoldDB" id="A0A4R4P9P8"/>
<name>A0A4R4P9P8_9ACTN</name>
<dbReference type="Pfam" id="PF13577">
    <property type="entry name" value="SnoaL_4"/>
    <property type="match status" value="1"/>
</dbReference>
<organism evidence="2 3">
    <name type="scientific">Actinomadura bangladeshensis</name>
    <dbReference type="NCBI Taxonomy" id="453573"/>
    <lineage>
        <taxon>Bacteria</taxon>
        <taxon>Bacillati</taxon>
        <taxon>Actinomycetota</taxon>
        <taxon>Actinomycetes</taxon>
        <taxon>Streptosporangiales</taxon>
        <taxon>Thermomonosporaceae</taxon>
        <taxon>Actinomadura</taxon>
    </lineage>
</organism>
<dbReference type="Proteomes" id="UP000295431">
    <property type="component" value="Unassembled WGS sequence"/>
</dbReference>
<dbReference type="RefSeq" id="WP_131938469.1">
    <property type="nucleotide sequence ID" value="NZ_BAAAMX010000002.1"/>
</dbReference>
<evidence type="ECO:0000313" key="3">
    <source>
        <dbReference type="Proteomes" id="UP000295431"/>
    </source>
</evidence>
<dbReference type="EMBL" id="SMJW01000030">
    <property type="protein sequence ID" value="TDC17617.1"/>
    <property type="molecule type" value="Genomic_DNA"/>
</dbReference>
<feature type="domain" description="SnoaL-like" evidence="1">
    <location>
        <begin position="14"/>
        <end position="138"/>
    </location>
</feature>
<dbReference type="Gene3D" id="3.10.450.50">
    <property type="match status" value="1"/>
</dbReference>
<accession>A0A4R4P9P8</accession>
<evidence type="ECO:0000259" key="1">
    <source>
        <dbReference type="Pfam" id="PF13577"/>
    </source>
</evidence>
<reference evidence="2 3" key="1">
    <citation type="submission" date="2019-03" db="EMBL/GenBank/DDBJ databases">
        <title>Draft genome sequences of novel Actinobacteria.</title>
        <authorList>
            <person name="Sahin N."/>
            <person name="Ay H."/>
            <person name="Saygin H."/>
        </authorList>
    </citation>
    <scope>NUCLEOTIDE SEQUENCE [LARGE SCALE GENOMIC DNA]</scope>
    <source>
        <strain evidence="2 3">DSM 45347</strain>
    </source>
</reference>
<protein>
    <submittedName>
        <fullName evidence="2">Nuclear transport factor 2 family protein</fullName>
    </submittedName>
</protein>
<proteinExistence type="predicted"/>
<gene>
    <name evidence="2" type="ORF">E1284_08550</name>
</gene>
<dbReference type="OrthoDB" id="2599042at2"/>
<evidence type="ECO:0000313" key="2">
    <source>
        <dbReference type="EMBL" id="TDC17617.1"/>
    </source>
</evidence>
<dbReference type="InterPro" id="IPR032710">
    <property type="entry name" value="NTF2-like_dom_sf"/>
</dbReference>
<dbReference type="SUPFAM" id="SSF54427">
    <property type="entry name" value="NTF2-like"/>
    <property type="match status" value="1"/>
</dbReference>
<sequence length="157" mass="18190">MSAPDESFREQLRAVQDRAAIIEVVGKFAFCIDRRLWDEFATCFTDEIQANTIRTDGWVRFERSTIIEVLRRAFESYTATQHISANHQVTIDNDTAVVWSTLNATHYRRGAPGGEFQQQVGYYEYGLVRQEGWKISSVRQHPHWQTGNQQIFDSTVD</sequence>
<comment type="caution">
    <text evidence="2">The sequence shown here is derived from an EMBL/GenBank/DDBJ whole genome shotgun (WGS) entry which is preliminary data.</text>
</comment>
<keyword evidence="3" id="KW-1185">Reference proteome</keyword>
<dbReference type="InterPro" id="IPR037401">
    <property type="entry name" value="SnoaL-like"/>
</dbReference>